<dbReference type="AlphaFoldDB" id="A0A286URF1"/>
<protein>
    <submittedName>
        <fullName evidence="2">Uncharacterized protein</fullName>
    </submittedName>
</protein>
<feature type="region of interest" description="Disordered" evidence="1">
    <location>
        <begin position="150"/>
        <end position="189"/>
    </location>
</feature>
<dbReference type="InParanoid" id="A0A286URF1"/>
<comment type="caution">
    <text evidence="2">The sequence shown here is derived from an EMBL/GenBank/DDBJ whole genome shotgun (WGS) entry which is preliminary data.</text>
</comment>
<gene>
    <name evidence="2" type="ORF">PNOK_0209900</name>
</gene>
<name>A0A286URF1_9AGAM</name>
<sequence length="329" mass="36105">MFARLGLKNSYSRFSNFYSNNESNIIHSIDEQQQQQQQQQISCNDFLPPDAQALANLSFPLPENTLESVAGACGRVFSPFCRYIGSTLNSDVETLIQSLHEADPDFAATASGKYTVQDDEEDDADIYVLPCPSQLIPLSVPSAEARPQLTVKSDYESHSTTIRSSNNNGDSIGDVSDPPSPQSPLLPFSSCSTLPSSFSRASRPIPRIIITPAPPQHFREMSSCVPVQDTSFGSRLTVPSHSALNASHPPLVAPCYPHALIHVSVRAWTYKYGHWCAVAPGIEEQERRGIFSRPMSSRRRALRKRVNASLAVGKNLNGFTAYGRSKCDS</sequence>
<accession>A0A286URF1</accession>
<dbReference type="EMBL" id="NBII01000002">
    <property type="protein sequence ID" value="PAV22142.1"/>
    <property type="molecule type" value="Genomic_DNA"/>
</dbReference>
<organism evidence="2 3">
    <name type="scientific">Pyrrhoderma noxium</name>
    <dbReference type="NCBI Taxonomy" id="2282107"/>
    <lineage>
        <taxon>Eukaryota</taxon>
        <taxon>Fungi</taxon>
        <taxon>Dikarya</taxon>
        <taxon>Basidiomycota</taxon>
        <taxon>Agaricomycotina</taxon>
        <taxon>Agaricomycetes</taxon>
        <taxon>Hymenochaetales</taxon>
        <taxon>Hymenochaetaceae</taxon>
        <taxon>Pyrrhoderma</taxon>
    </lineage>
</organism>
<evidence type="ECO:0000256" key="1">
    <source>
        <dbReference type="SAM" id="MobiDB-lite"/>
    </source>
</evidence>
<reference evidence="2 3" key="1">
    <citation type="journal article" date="2017" name="Mol. Ecol.">
        <title>Comparative and population genomic landscape of Phellinus noxius: A hypervariable fungus causing root rot in trees.</title>
        <authorList>
            <person name="Chung C.L."/>
            <person name="Lee T.J."/>
            <person name="Akiba M."/>
            <person name="Lee H.H."/>
            <person name="Kuo T.H."/>
            <person name="Liu D."/>
            <person name="Ke H.M."/>
            <person name="Yokoi T."/>
            <person name="Roa M.B."/>
            <person name="Lu M.J."/>
            <person name="Chang Y.Y."/>
            <person name="Ann P.J."/>
            <person name="Tsai J.N."/>
            <person name="Chen C.Y."/>
            <person name="Tzean S.S."/>
            <person name="Ota Y."/>
            <person name="Hattori T."/>
            <person name="Sahashi N."/>
            <person name="Liou R.F."/>
            <person name="Kikuchi T."/>
            <person name="Tsai I.J."/>
        </authorList>
    </citation>
    <scope>NUCLEOTIDE SEQUENCE [LARGE SCALE GENOMIC DNA]</scope>
    <source>
        <strain evidence="2 3">FFPRI411160</strain>
    </source>
</reference>
<evidence type="ECO:0000313" key="3">
    <source>
        <dbReference type="Proteomes" id="UP000217199"/>
    </source>
</evidence>
<dbReference type="OrthoDB" id="3260913at2759"/>
<evidence type="ECO:0000313" key="2">
    <source>
        <dbReference type="EMBL" id="PAV22142.1"/>
    </source>
</evidence>
<feature type="compositionally biased region" description="Polar residues" evidence="1">
    <location>
        <begin position="158"/>
        <end position="170"/>
    </location>
</feature>
<dbReference type="Proteomes" id="UP000217199">
    <property type="component" value="Unassembled WGS sequence"/>
</dbReference>
<keyword evidence="3" id="KW-1185">Reference proteome</keyword>
<proteinExistence type="predicted"/>